<organism evidence="1 2">
    <name type="scientific">Halobacillus naozhouensis</name>
    <dbReference type="NCBI Taxonomy" id="554880"/>
    <lineage>
        <taxon>Bacteria</taxon>
        <taxon>Bacillati</taxon>
        <taxon>Bacillota</taxon>
        <taxon>Bacilli</taxon>
        <taxon>Bacillales</taxon>
        <taxon>Bacillaceae</taxon>
        <taxon>Halobacillus</taxon>
    </lineage>
</organism>
<dbReference type="RefSeq" id="WP_283076653.1">
    <property type="nucleotide sequence ID" value="NZ_CP121671.1"/>
</dbReference>
<reference evidence="1 2" key="1">
    <citation type="submission" date="2023-04" db="EMBL/GenBank/DDBJ databases">
        <title>Genome sequence of Halobacillus naozhouensis KACC 21980.</title>
        <authorList>
            <person name="Kim S."/>
            <person name="Heo J."/>
            <person name="Kwon S.-W."/>
        </authorList>
    </citation>
    <scope>NUCLEOTIDE SEQUENCE [LARGE SCALE GENOMIC DNA]</scope>
    <source>
        <strain evidence="1 2">KCTC 13234</strain>
    </source>
</reference>
<name>A0ABY8IWP0_9BACI</name>
<gene>
    <name evidence="1" type="ORF">P9989_20285</name>
</gene>
<keyword evidence="2" id="KW-1185">Reference proteome</keyword>
<evidence type="ECO:0000313" key="2">
    <source>
        <dbReference type="Proteomes" id="UP001221597"/>
    </source>
</evidence>
<protein>
    <submittedName>
        <fullName evidence="1">Uncharacterized protein</fullName>
    </submittedName>
</protein>
<dbReference type="EMBL" id="CP121671">
    <property type="protein sequence ID" value="WFT74657.1"/>
    <property type="molecule type" value="Genomic_DNA"/>
</dbReference>
<sequence length="88" mass="10228">MNFKKGEMNMGVKSWNQTDEDLHAIIDIYNHSFQDANPGQALQKITKHSTYKGFFGVKYVSENKMFWDLPTGILHCPGNITVKNWQHR</sequence>
<evidence type="ECO:0000313" key="1">
    <source>
        <dbReference type="EMBL" id="WFT74657.1"/>
    </source>
</evidence>
<dbReference type="Proteomes" id="UP001221597">
    <property type="component" value="Chromosome"/>
</dbReference>
<accession>A0ABY8IWP0</accession>
<proteinExistence type="predicted"/>